<dbReference type="AlphaFoldDB" id="A0AAW0A558"/>
<protein>
    <submittedName>
        <fullName evidence="1">Uncharacterized protein</fullName>
    </submittedName>
</protein>
<organism evidence="1 2">
    <name type="scientific">Favolaschia claudopus</name>
    <dbReference type="NCBI Taxonomy" id="2862362"/>
    <lineage>
        <taxon>Eukaryota</taxon>
        <taxon>Fungi</taxon>
        <taxon>Dikarya</taxon>
        <taxon>Basidiomycota</taxon>
        <taxon>Agaricomycotina</taxon>
        <taxon>Agaricomycetes</taxon>
        <taxon>Agaricomycetidae</taxon>
        <taxon>Agaricales</taxon>
        <taxon>Marasmiineae</taxon>
        <taxon>Mycenaceae</taxon>
        <taxon>Favolaschia</taxon>
    </lineage>
</organism>
<sequence>MASLNTTLSYNPPTFPTKYLVLSNLPLPRTHDPSGPVLPLPSRLSWLFILTCDSISILIRLPLFVFPRSSTSLCTS</sequence>
<accession>A0AAW0A558</accession>
<evidence type="ECO:0000313" key="2">
    <source>
        <dbReference type="Proteomes" id="UP001362999"/>
    </source>
</evidence>
<keyword evidence="2" id="KW-1185">Reference proteome</keyword>
<name>A0AAW0A558_9AGAR</name>
<dbReference type="Proteomes" id="UP001362999">
    <property type="component" value="Unassembled WGS sequence"/>
</dbReference>
<dbReference type="EMBL" id="JAWWNJ010000083">
    <property type="protein sequence ID" value="KAK7001287.1"/>
    <property type="molecule type" value="Genomic_DNA"/>
</dbReference>
<comment type="caution">
    <text evidence="1">The sequence shown here is derived from an EMBL/GenBank/DDBJ whole genome shotgun (WGS) entry which is preliminary data.</text>
</comment>
<gene>
    <name evidence="1" type="ORF">R3P38DRAFT_3048273</name>
</gene>
<reference evidence="1 2" key="1">
    <citation type="journal article" date="2024" name="J Genomics">
        <title>Draft genome sequencing and assembly of Favolaschia claudopus CIRM-BRFM 2984 isolated from oak limbs.</title>
        <authorList>
            <person name="Navarro D."/>
            <person name="Drula E."/>
            <person name="Chaduli D."/>
            <person name="Cazenave R."/>
            <person name="Ahrendt S."/>
            <person name="Wang J."/>
            <person name="Lipzen A."/>
            <person name="Daum C."/>
            <person name="Barry K."/>
            <person name="Grigoriev I.V."/>
            <person name="Favel A."/>
            <person name="Rosso M.N."/>
            <person name="Martin F."/>
        </authorList>
    </citation>
    <scope>NUCLEOTIDE SEQUENCE [LARGE SCALE GENOMIC DNA]</scope>
    <source>
        <strain evidence="1 2">CIRM-BRFM 2984</strain>
    </source>
</reference>
<proteinExistence type="predicted"/>
<evidence type="ECO:0000313" key="1">
    <source>
        <dbReference type="EMBL" id="KAK7001287.1"/>
    </source>
</evidence>